<protein>
    <recommendedName>
        <fullName evidence="4 12">Ribosomal RNA small subunit methyltransferase E</fullName>
        <ecNumber evidence="3 12">2.1.1.193</ecNumber>
    </recommendedName>
</protein>
<dbReference type="Pfam" id="PF04452">
    <property type="entry name" value="Methyltrans_RNA"/>
    <property type="match status" value="1"/>
</dbReference>
<dbReference type="CDD" id="cd18084">
    <property type="entry name" value="RsmE-like"/>
    <property type="match status" value="1"/>
</dbReference>
<keyword evidence="6 12" id="KW-0698">rRNA processing</keyword>
<dbReference type="OrthoDB" id="9815641at2"/>
<evidence type="ECO:0000256" key="10">
    <source>
        <dbReference type="ARBA" id="ARBA00025699"/>
    </source>
</evidence>
<evidence type="ECO:0000256" key="9">
    <source>
        <dbReference type="ARBA" id="ARBA00022691"/>
    </source>
</evidence>
<dbReference type="Proteomes" id="UP000176037">
    <property type="component" value="Unassembled WGS sequence"/>
</dbReference>
<keyword evidence="5 12" id="KW-0963">Cytoplasm</keyword>
<dbReference type="SUPFAM" id="SSF88697">
    <property type="entry name" value="PUA domain-like"/>
    <property type="match status" value="1"/>
</dbReference>
<feature type="domain" description="Ribosomal RNA small subunit methyltransferase E PUA-like" evidence="14">
    <location>
        <begin position="20"/>
        <end position="66"/>
    </location>
</feature>
<evidence type="ECO:0000259" key="13">
    <source>
        <dbReference type="Pfam" id="PF04452"/>
    </source>
</evidence>
<evidence type="ECO:0000256" key="2">
    <source>
        <dbReference type="ARBA" id="ARBA00005528"/>
    </source>
</evidence>
<dbReference type="GO" id="GO:0070475">
    <property type="term" value="P:rRNA base methylation"/>
    <property type="evidence" value="ECO:0007669"/>
    <property type="project" value="TreeGrafter"/>
</dbReference>
<evidence type="ECO:0000256" key="7">
    <source>
        <dbReference type="ARBA" id="ARBA00022603"/>
    </source>
</evidence>
<dbReference type="Gene3D" id="3.40.1280.10">
    <property type="match status" value="1"/>
</dbReference>
<reference evidence="15 16" key="1">
    <citation type="submission" date="2016-09" db="EMBL/GenBank/DDBJ databases">
        <title>Alteromonas lipolytica, a new species isolated from sea water.</title>
        <authorList>
            <person name="Wu Y.-H."/>
            <person name="Cheng H."/>
            <person name="Xu X.-W."/>
        </authorList>
    </citation>
    <scope>NUCLEOTIDE SEQUENCE [LARGE SCALE GENOMIC DNA]</scope>
    <source>
        <strain evidence="15 16">JW12</strain>
    </source>
</reference>
<proteinExistence type="inferred from homology"/>
<evidence type="ECO:0000256" key="8">
    <source>
        <dbReference type="ARBA" id="ARBA00022679"/>
    </source>
</evidence>
<dbReference type="Pfam" id="PF20260">
    <property type="entry name" value="PUA_4"/>
    <property type="match status" value="1"/>
</dbReference>
<organism evidence="15 16">
    <name type="scientific">Alteromonas lipolytica</name>
    <dbReference type="NCBI Taxonomy" id="1856405"/>
    <lineage>
        <taxon>Bacteria</taxon>
        <taxon>Pseudomonadati</taxon>
        <taxon>Pseudomonadota</taxon>
        <taxon>Gammaproteobacteria</taxon>
        <taxon>Alteromonadales</taxon>
        <taxon>Alteromonadaceae</taxon>
        <taxon>Alteromonas/Salinimonas group</taxon>
        <taxon>Alteromonas</taxon>
    </lineage>
</organism>
<dbReference type="NCBIfam" id="TIGR00046">
    <property type="entry name" value="RsmE family RNA methyltransferase"/>
    <property type="match status" value="1"/>
</dbReference>
<evidence type="ECO:0000256" key="5">
    <source>
        <dbReference type="ARBA" id="ARBA00022490"/>
    </source>
</evidence>
<evidence type="ECO:0000256" key="4">
    <source>
        <dbReference type="ARBA" id="ARBA00013673"/>
    </source>
</evidence>
<dbReference type="InterPro" id="IPR046887">
    <property type="entry name" value="RsmE_PUA-like"/>
</dbReference>
<comment type="caution">
    <text evidence="15">The sequence shown here is derived from an EMBL/GenBank/DDBJ whole genome shotgun (WGS) entry which is preliminary data.</text>
</comment>
<comment type="catalytic activity">
    <reaction evidence="11 12">
        <text>uridine(1498) in 16S rRNA + S-adenosyl-L-methionine = N(3)-methyluridine(1498) in 16S rRNA + S-adenosyl-L-homocysteine + H(+)</text>
        <dbReference type="Rhea" id="RHEA:42920"/>
        <dbReference type="Rhea" id="RHEA-COMP:10283"/>
        <dbReference type="Rhea" id="RHEA-COMP:10284"/>
        <dbReference type="ChEBI" id="CHEBI:15378"/>
        <dbReference type="ChEBI" id="CHEBI:57856"/>
        <dbReference type="ChEBI" id="CHEBI:59789"/>
        <dbReference type="ChEBI" id="CHEBI:65315"/>
        <dbReference type="ChEBI" id="CHEBI:74502"/>
        <dbReference type="EC" id="2.1.1.193"/>
    </reaction>
</comment>
<gene>
    <name evidence="15" type="ORF">BFC17_05820</name>
</gene>
<dbReference type="STRING" id="1856405.BFC17_05820"/>
<evidence type="ECO:0000256" key="3">
    <source>
        <dbReference type="ARBA" id="ARBA00012328"/>
    </source>
</evidence>
<dbReference type="InterPro" id="IPR029028">
    <property type="entry name" value="Alpha/beta_knot_MTases"/>
</dbReference>
<dbReference type="Gene3D" id="2.40.240.20">
    <property type="entry name" value="Hypothetical PUA domain-like, domain 1"/>
    <property type="match status" value="1"/>
</dbReference>
<comment type="function">
    <text evidence="10 12">Specifically methylates the N3 position of the uracil ring of uridine 1498 (m3U1498) in 16S rRNA. Acts on the fully assembled 30S ribosomal subunit.</text>
</comment>
<dbReference type="InterPro" id="IPR046886">
    <property type="entry name" value="RsmE_MTase_dom"/>
</dbReference>
<accession>A0A1E8F9T9</accession>
<evidence type="ECO:0000313" key="15">
    <source>
        <dbReference type="EMBL" id="OFI32669.1"/>
    </source>
</evidence>
<dbReference type="NCBIfam" id="NF008692">
    <property type="entry name" value="PRK11713.1-5"/>
    <property type="match status" value="1"/>
</dbReference>
<dbReference type="RefSeq" id="WP_070178197.1">
    <property type="nucleotide sequence ID" value="NZ_BMJR01000005.1"/>
</dbReference>
<dbReference type="InterPro" id="IPR015947">
    <property type="entry name" value="PUA-like_sf"/>
</dbReference>
<keyword evidence="7 12" id="KW-0489">Methyltransferase</keyword>
<keyword evidence="8 12" id="KW-0808">Transferase</keyword>
<sequence>MRIPRLFHPDTITVDSELTLTAEAAHHVANVLRLKSGHPVVLFNGDGNEYPATIILAQRRQVVIEIDSRLAIDPQSALPLHLGQGVSKGDRMDIVLQKATELGATTITPLITERCPVKLDDARWQKKIAQWQKIIQGACEQCGRNTLPELKPVTSLKDWLADSTRQTRLVFAPGSQQRLSQLSANPAGFRVLVGPEGGLSDAEVHQSQEAGFTACSLGPRILRTETAAISGLSVLQATFGDL</sequence>
<dbReference type="PIRSF" id="PIRSF015601">
    <property type="entry name" value="MTase_slr0722"/>
    <property type="match status" value="1"/>
</dbReference>
<dbReference type="GO" id="GO:0005737">
    <property type="term" value="C:cytoplasm"/>
    <property type="evidence" value="ECO:0007669"/>
    <property type="project" value="UniProtKB-SubCell"/>
</dbReference>
<evidence type="ECO:0000256" key="6">
    <source>
        <dbReference type="ARBA" id="ARBA00022552"/>
    </source>
</evidence>
<dbReference type="PANTHER" id="PTHR30027">
    <property type="entry name" value="RIBOSOMAL RNA SMALL SUBUNIT METHYLTRANSFERASE E"/>
    <property type="match status" value="1"/>
</dbReference>
<evidence type="ECO:0000256" key="12">
    <source>
        <dbReference type="PIRNR" id="PIRNR015601"/>
    </source>
</evidence>
<evidence type="ECO:0000259" key="14">
    <source>
        <dbReference type="Pfam" id="PF20260"/>
    </source>
</evidence>
<keyword evidence="9 12" id="KW-0949">S-adenosyl-L-methionine</keyword>
<dbReference type="EMBL" id="MJIC01000016">
    <property type="protein sequence ID" value="OFI32669.1"/>
    <property type="molecule type" value="Genomic_DNA"/>
</dbReference>
<evidence type="ECO:0000313" key="16">
    <source>
        <dbReference type="Proteomes" id="UP000176037"/>
    </source>
</evidence>
<feature type="domain" description="Ribosomal RNA small subunit methyltransferase E methyltransferase" evidence="13">
    <location>
        <begin position="75"/>
        <end position="236"/>
    </location>
</feature>
<dbReference type="PANTHER" id="PTHR30027:SF3">
    <property type="entry name" value="16S RRNA (URACIL(1498)-N(3))-METHYLTRANSFERASE"/>
    <property type="match status" value="1"/>
</dbReference>
<dbReference type="AlphaFoldDB" id="A0A1E8F9T9"/>
<dbReference type="GO" id="GO:0070042">
    <property type="term" value="F:rRNA (uridine-N3-)-methyltransferase activity"/>
    <property type="evidence" value="ECO:0007669"/>
    <property type="project" value="TreeGrafter"/>
</dbReference>
<dbReference type="InterPro" id="IPR029026">
    <property type="entry name" value="tRNA_m1G_MTases_N"/>
</dbReference>
<dbReference type="SUPFAM" id="SSF75217">
    <property type="entry name" value="alpha/beta knot"/>
    <property type="match status" value="1"/>
</dbReference>
<comment type="subcellular location">
    <subcellularLocation>
        <location evidence="1 12">Cytoplasm</location>
    </subcellularLocation>
</comment>
<evidence type="ECO:0000256" key="1">
    <source>
        <dbReference type="ARBA" id="ARBA00004496"/>
    </source>
</evidence>
<comment type="similarity">
    <text evidence="2 12">Belongs to the RNA methyltransferase RsmE family.</text>
</comment>
<dbReference type="InterPro" id="IPR006700">
    <property type="entry name" value="RsmE"/>
</dbReference>
<dbReference type="EC" id="2.1.1.193" evidence="3 12"/>
<name>A0A1E8F9T9_9ALTE</name>
<evidence type="ECO:0000256" key="11">
    <source>
        <dbReference type="ARBA" id="ARBA00047944"/>
    </source>
</evidence>
<keyword evidence="16" id="KW-1185">Reference proteome</keyword>